<dbReference type="OrthoDB" id="7476630at2"/>
<evidence type="ECO:0000259" key="2">
    <source>
        <dbReference type="Pfam" id="PF20057"/>
    </source>
</evidence>
<accession>A0A1C7P667</accession>
<gene>
    <name evidence="3" type="ORF">ADU59_06315</name>
</gene>
<feature type="region of interest" description="Disordered" evidence="1">
    <location>
        <begin position="266"/>
        <end position="287"/>
    </location>
</feature>
<evidence type="ECO:0000313" key="3">
    <source>
        <dbReference type="EMBL" id="OBZ96446.1"/>
    </source>
</evidence>
<dbReference type="AlphaFoldDB" id="A0A1C7P667"/>
<feature type="domain" description="DUF6456" evidence="2">
    <location>
        <begin position="112"/>
        <end position="248"/>
    </location>
</feature>
<dbReference type="InterPro" id="IPR045599">
    <property type="entry name" value="DUF6456"/>
</dbReference>
<name>A0A1C7P667_9HYPH</name>
<proteinExistence type="predicted"/>
<reference evidence="3 4" key="1">
    <citation type="journal article" date="2016" name="Syst. Appl. Microbiol.">
        <title>Pararhizobium polonicum sp. nov. isolated from tumors on stone fruit rootstocks.</title>
        <authorList>
            <person name="Pulawska J."/>
            <person name="Kuzmanovic N."/>
            <person name="Willems A."/>
            <person name="Pothier J.F."/>
        </authorList>
    </citation>
    <scope>NUCLEOTIDE SEQUENCE [LARGE SCALE GENOMIC DNA]</scope>
    <source>
        <strain evidence="3 4">F5.1</strain>
    </source>
</reference>
<keyword evidence="4" id="KW-1185">Reference proteome</keyword>
<dbReference type="EMBL" id="LGLV01000005">
    <property type="protein sequence ID" value="OBZ96446.1"/>
    <property type="molecule type" value="Genomic_DNA"/>
</dbReference>
<dbReference type="Pfam" id="PF20057">
    <property type="entry name" value="DUF6456"/>
    <property type="match status" value="1"/>
</dbReference>
<protein>
    <recommendedName>
        <fullName evidence="2">DUF6456 domain-containing protein</fullName>
    </recommendedName>
</protein>
<comment type="caution">
    <text evidence="3">The sequence shown here is derived from an EMBL/GenBank/DDBJ whole genome shotgun (WGS) entry which is preliminary data.</text>
</comment>
<organism evidence="3 4">
    <name type="scientific">Pararhizobium polonicum</name>
    <dbReference type="NCBI Taxonomy" id="1612624"/>
    <lineage>
        <taxon>Bacteria</taxon>
        <taxon>Pseudomonadati</taxon>
        <taxon>Pseudomonadota</taxon>
        <taxon>Alphaproteobacteria</taxon>
        <taxon>Hyphomicrobiales</taxon>
        <taxon>Rhizobiaceae</taxon>
        <taxon>Rhizobium/Agrobacterium group</taxon>
        <taxon>Pararhizobium</taxon>
    </lineage>
</organism>
<dbReference type="PATRIC" id="fig|1612624.7.peg.1324"/>
<sequence length="287" mass="30448">MTGNAAGNAAHKDIVRLVRYVASHAPVRLQLAQTGVLLCPGGVGPSRQVAQGTFERACSLGLVVSDAGGVRATAQAPAFLRRALLAPEEAFQAQHRDIENRTVVVEGIRETVRVNRLESPLGAAARLKEKSGAALLPPEAIAAGERLHADFTRAHLQPRLTMSYEPRLSAKTKGRAGGTADLCDTALAARLRVGKAMEAIGPELCGVALDVCCFQKGLEIVERERQWPARSAKLMLRTALMALARHYAPPPRGATRQSHAWGAEGYRPDGSGLVTTAIPTAAGQPRP</sequence>
<evidence type="ECO:0000256" key="1">
    <source>
        <dbReference type="SAM" id="MobiDB-lite"/>
    </source>
</evidence>
<evidence type="ECO:0000313" key="4">
    <source>
        <dbReference type="Proteomes" id="UP000093111"/>
    </source>
</evidence>
<dbReference type="STRING" id="1612624.ADU59_06315"/>
<dbReference type="Proteomes" id="UP000093111">
    <property type="component" value="Unassembled WGS sequence"/>
</dbReference>